<dbReference type="PANTHER" id="PTHR45138">
    <property type="entry name" value="REGULATORY COMPONENTS OF SENSORY TRANSDUCTION SYSTEM"/>
    <property type="match status" value="1"/>
</dbReference>
<dbReference type="EMBL" id="JAECZC010000051">
    <property type="protein sequence ID" value="MBH8564782.1"/>
    <property type="molecule type" value="Genomic_DNA"/>
</dbReference>
<accession>A0A8J7HWV7</accession>
<organism evidence="3 4">
    <name type="scientific">Amazonocrinis nigriterrae CENA67</name>
    <dbReference type="NCBI Taxonomy" id="2794033"/>
    <lineage>
        <taxon>Bacteria</taxon>
        <taxon>Bacillati</taxon>
        <taxon>Cyanobacteriota</taxon>
        <taxon>Cyanophyceae</taxon>
        <taxon>Nostocales</taxon>
        <taxon>Nostocaceae</taxon>
        <taxon>Amazonocrinis</taxon>
        <taxon>Amazonocrinis nigriterrae</taxon>
    </lineage>
</organism>
<dbReference type="InterPro" id="IPR058651">
    <property type="entry name" value="HTH_VMAP-M9"/>
</dbReference>
<dbReference type="InterPro" id="IPR027417">
    <property type="entry name" value="P-loop_NTPase"/>
</dbReference>
<evidence type="ECO:0000313" key="3">
    <source>
        <dbReference type="EMBL" id="MBH8564782.1"/>
    </source>
</evidence>
<gene>
    <name evidence="3" type="ORF">I8748_21790</name>
</gene>
<sequence>MSIDEVVLLLKASQANGLTTLQETVLRSSWEGKTYTTIAVEAHYGEERVRKVASNLWQLLSNFWREPINKFNFRSSLEPRSLSKMHQQLIQEFNRAATAISLEFPSGPVSLDSRFYISRPPVEELAYTQIGEPGSVIYIKAAQKMGKSSLILRLLEHAVNQGFHTVSLDFQQADKAVFASLDKFLRWLCANISRELQLEPKLNDYWDEEMGSKVSCSIYFQSYLLPALTSPLVLVFNEVDWVFEYSEIAGEFLPLVRFWHEQARRVEIWEKLRLVLVFSAEIIVPLKLTQSPFNIGLPIKLPPFTTEQVQELAQRHGLDWTDGKEASSLMAMVGGHPYLVRLALYHLVGKGGLERDLNQLLQHAATTAGIYHEYLSQYLLALREEPELADAFYQVITATDYVKLDPVVAYKLQRMGLVNVEGTRCTPACELYRLYFRDQLNTIKDARNIRFEELEKENQQLRDLYRFDELTQLANHRYFHNYLQVEWQRLTSKNATHRPLSEKGNCEVIYDPTPLSLILCDIDYFKIYNKIYGNHAGDNCLRQIANTIVNAVKQPFGYHSFSFVNSLTYQAHHHFETSHTGNSQMKFSSVLVTRYGGEEFAILTQTDATAAVYIAEHIRSSVKALEIPCEYPGIDGLPATVLTVSLGVASMIPNAENEPNTLVNAAEQALYQAKRKGRDRVILI</sequence>
<dbReference type="InterPro" id="IPR029787">
    <property type="entry name" value="Nucleotide_cyclase"/>
</dbReference>
<dbReference type="SMART" id="SM00267">
    <property type="entry name" value="GGDEF"/>
    <property type="match status" value="1"/>
</dbReference>
<reference evidence="3 4" key="1">
    <citation type="journal article" date="2021" name="Int. J. Syst. Evol. Microbiol.">
        <title>Amazonocrinis nigriterrae gen. nov., sp. nov., Atlanticothrix silvestris gen. nov., sp. nov. and Dendronalium phyllosphericum gen. nov., sp. nov., nostocacean cyanobacteria from Brazilian environments.</title>
        <authorList>
            <person name="Alvarenga D.O."/>
            <person name="Andreote A.P.D."/>
            <person name="Branco L.H.Z."/>
            <person name="Delbaje E."/>
            <person name="Cruz R.B."/>
            <person name="Varani A.M."/>
            <person name="Fiore M.F."/>
        </authorList>
    </citation>
    <scope>NUCLEOTIDE SEQUENCE [LARGE SCALE GENOMIC DNA]</scope>
    <source>
        <strain evidence="3 4">CENA67</strain>
    </source>
</reference>
<keyword evidence="4" id="KW-1185">Reference proteome</keyword>
<dbReference type="NCBIfam" id="TIGR00254">
    <property type="entry name" value="GGDEF"/>
    <property type="match status" value="1"/>
</dbReference>
<dbReference type="InterPro" id="IPR050469">
    <property type="entry name" value="Diguanylate_Cyclase"/>
</dbReference>
<protein>
    <submittedName>
        <fullName evidence="3">AAA-like domain-containing protein</fullName>
    </submittedName>
</protein>
<dbReference type="InterPro" id="IPR000160">
    <property type="entry name" value="GGDEF_dom"/>
</dbReference>
<dbReference type="PANTHER" id="PTHR45138:SF9">
    <property type="entry name" value="DIGUANYLATE CYCLASE DGCM-RELATED"/>
    <property type="match status" value="1"/>
</dbReference>
<dbReference type="Pfam" id="PF14516">
    <property type="entry name" value="AAA_35"/>
    <property type="match status" value="1"/>
</dbReference>
<dbReference type="GO" id="GO:1902201">
    <property type="term" value="P:negative regulation of bacterial-type flagellum-dependent cell motility"/>
    <property type="evidence" value="ECO:0007669"/>
    <property type="project" value="TreeGrafter"/>
</dbReference>
<proteinExistence type="predicted"/>
<dbReference type="Gene3D" id="3.30.70.270">
    <property type="match status" value="1"/>
</dbReference>
<dbReference type="SUPFAM" id="SSF52540">
    <property type="entry name" value="P-loop containing nucleoside triphosphate hydrolases"/>
    <property type="match status" value="1"/>
</dbReference>
<dbReference type="RefSeq" id="WP_198126608.1">
    <property type="nucleotide sequence ID" value="NZ_JAECZC010000051.1"/>
</dbReference>
<feature type="domain" description="GGDEF" evidence="2">
    <location>
        <begin position="513"/>
        <end position="684"/>
    </location>
</feature>
<dbReference type="InterPro" id="IPR043128">
    <property type="entry name" value="Rev_trsase/Diguanyl_cyclase"/>
</dbReference>
<evidence type="ECO:0000313" key="4">
    <source>
        <dbReference type="Proteomes" id="UP000632766"/>
    </source>
</evidence>
<dbReference type="PROSITE" id="PS50887">
    <property type="entry name" value="GGDEF"/>
    <property type="match status" value="1"/>
</dbReference>
<dbReference type="CDD" id="cd01949">
    <property type="entry name" value="GGDEF"/>
    <property type="match status" value="1"/>
</dbReference>
<dbReference type="GO" id="GO:0052621">
    <property type="term" value="F:diguanylate cyclase activity"/>
    <property type="evidence" value="ECO:0007669"/>
    <property type="project" value="TreeGrafter"/>
</dbReference>
<name>A0A8J7HWV7_9NOST</name>
<keyword evidence="1" id="KW-0175">Coiled coil</keyword>
<dbReference type="Pfam" id="PF00990">
    <property type="entry name" value="GGDEF"/>
    <property type="match status" value="2"/>
</dbReference>
<dbReference type="GO" id="GO:0005886">
    <property type="term" value="C:plasma membrane"/>
    <property type="evidence" value="ECO:0007669"/>
    <property type="project" value="TreeGrafter"/>
</dbReference>
<feature type="coiled-coil region" evidence="1">
    <location>
        <begin position="444"/>
        <end position="471"/>
    </location>
</feature>
<dbReference type="Gene3D" id="3.40.50.300">
    <property type="entry name" value="P-loop containing nucleotide triphosphate hydrolases"/>
    <property type="match status" value="1"/>
</dbReference>
<comment type="caution">
    <text evidence="3">The sequence shown here is derived from an EMBL/GenBank/DDBJ whole genome shotgun (WGS) entry which is preliminary data.</text>
</comment>
<dbReference type="AlphaFoldDB" id="A0A8J7HWV7"/>
<evidence type="ECO:0000256" key="1">
    <source>
        <dbReference type="SAM" id="Coils"/>
    </source>
</evidence>
<evidence type="ECO:0000259" key="2">
    <source>
        <dbReference type="PROSITE" id="PS50887"/>
    </source>
</evidence>
<dbReference type="SUPFAM" id="SSF55073">
    <property type="entry name" value="Nucleotide cyclase"/>
    <property type="match status" value="2"/>
</dbReference>
<dbReference type="Pfam" id="PF26355">
    <property type="entry name" value="HTH_VMAP-M9"/>
    <property type="match status" value="1"/>
</dbReference>
<dbReference type="Proteomes" id="UP000632766">
    <property type="component" value="Unassembled WGS sequence"/>
</dbReference>
<dbReference type="GO" id="GO:0043709">
    <property type="term" value="P:cell adhesion involved in single-species biofilm formation"/>
    <property type="evidence" value="ECO:0007669"/>
    <property type="project" value="TreeGrafter"/>
</dbReference>